<reference evidence="4" key="3">
    <citation type="submission" date="2021-02" db="UniProtKB">
        <authorList>
            <consortium name="EnsemblMetazoa"/>
        </authorList>
    </citation>
    <scope>IDENTIFICATION</scope>
    <source>
        <strain evidence="4">USDA</strain>
    </source>
</reference>
<feature type="compositionally biased region" description="Basic and acidic residues" evidence="2">
    <location>
        <begin position="1376"/>
        <end position="1394"/>
    </location>
</feature>
<dbReference type="InParanoid" id="E0VVA9"/>
<feature type="compositionally biased region" description="Basic and acidic residues" evidence="2">
    <location>
        <begin position="666"/>
        <end position="677"/>
    </location>
</feature>
<dbReference type="EMBL" id="DS235806">
    <property type="protein sequence ID" value="EEB17315.1"/>
    <property type="molecule type" value="Genomic_DNA"/>
</dbReference>
<sequence length="1743" mass="200621">MENEFDAVTKKDLTGKIYPENDDNVKVNVPGNKFLESIKSGKRENVKRKINSNVKQLTTTNNLLTGKIKPDKLSNNLLDPNLELTLDLEKLDKKINDIKKLLKLNDTDTAPTNDEDGIRVRRKTEADRAANRIAKMFLTLSAMNGYNDRRRTRCKDDYYDNGWNDGDNDGVDKTQIVAKKTPSSNEERYKIKKWIEELKSRRSNRYCPCNQYNKNDEDVFPLESRLARDYYMNGRGGEDESSSEDSTNDATNLLRPLIVKHGYFPKGKNYKDGYYNKLRMVPPKTSAVDETLRALRARGRRKLELPIEDLELYRTRAKKILQNAEDILEKIKMEEEKRNSDVAGYFGTPIKELMSRIQSNPRNNDNNEFIRILKKNLGWAPFQKDNNNDHDDDDDDKFSDSIKSYFLDPYEKARQLTEESAKRLSTFLLQNLSKLGKKDEDVTISDKAGIEESLKALQGQVPQNKESIQSDDLKKEIVEDDRGPPTDSDLQTRENEQTNSSGYGNYKPFGNQLLTGPLKKIVEDIIKEQQAQMTEFSDKINREKEEFSKDFNDDDESDLNMKKLQEILADNKAKEEEEEEEIKNVDAAAIENDKMVQDTNSDNLEKETLENQNLQEPRDDTSTNVLKESENNNGPEKLTSMDDDDEEKLKEKMVESQNLSNEFVDGGEKNEEELKKDEDEEKVEEDDKEDKLKQVMEKFNDDNDDLLSKNEEKILENLKNQEGGDDDDDAATVKEIVKEIIKSDEQEFENDKTNLKEEEKENFTPAGSDNLELKREKIDENSNEKEINGENKEDSNEKEIDGEDKEDSNEKEIDGEDKEDSNENLQKTNENPDEVQEEVVVSNDTPTENEENLQKTIEDDGETTNAEDQNVQQMREESSENNKNDAEEENSKKAEEEEEATGNVSNDENVQQTNENVEEKETITKDEINDDLQGDENLQKIKEESNEKEENNMEEQVQEILEELNEKEMKEEDKTLNSPSESSSEYENLQETKEENPKTESIRIETESNEESNDENDDANESKNEKVQKFFDDEIKEELKEINDAAADNENADLKNDSSEMDNLKSVLKKEKEEEEKEDGEKTQQETINDEGNDDDDDNLNKSTDAENVTGMKDKTIIDEDVKETEKIINSQEENEMENVGKINKTDDENDEMNNNDNENSNMENERVENSNIDKEITESNLNENNDEMTEAEEKILNFVGKEENSREGNDDDVGLTNGEKLIGTNDDEFQSDDSNEEKVANPSEKSSEVGKPETLEENKRQPIKNEESDEESDLASTQNKEIDNEPETNLDGNSNEQDENVEKPNVKSEEEKEAEENVEKTSSLVDSDDKILSSENFIAGDDEKESLEKLQSNQNEREKDEQEVNDNDLTSESSAEERIGQQEDVNKSVSDEEGKLNELYDNFYWPSSEQSKDWLSEDLSKKNNLGKKIPEEANLKLEEEEQLQSGRKISLSSHEENISDDVLQDPNKSDIQETQSYPSVGDETLKTEKLDVLNDVASEEQQQGMDDDDTYDVKEKNEFEEPNVGSESIVNPHDDKFVIDNDSNEFDISSKEKISAENIMREKPLKKPYNERIWDRHGYRGEPLSYYDDLPEAEPYEVPKSTEDNVPPFLFKKTKTLSSGESSLNDDNLLKFDPAKPKTRQIIIPKAIEKIIKDLNDNKNDGNDDIDSIQNLDTESIDKYIDKIDKAEYENSNLNDDTDCKKECSCVEEVDMRSRKIGRYEIVKDFLHWVKDLRMNRVLSDD</sequence>
<feature type="compositionally biased region" description="Basic and acidic residues" evidence="2">
    <location>
        <begin position="917"/>
        <end position="927"/>
    </location>
</feature>
<feature type="compositionally biased region" description="Acidic residues" evidence="2">
    <location>
        <begin position="1226"/>
        <end position="1236"/>
    </location>
</feature>
<feature type="compositionally biased region" description="Acidic residues" evidence="2">
    <location>
        <begin position="1007"/>
        <end position="1019"/>
    </location>
</feature>
<feature type="compositionally biased region" description="Acidic residues" evidence="2">
    <location>
        <begin position="952"/>
        <end position="963"/>
    </location>
</feature>
<feature type="compositionally biased region" description="Basic and acidic residues" evidence="2">
    <location>
        <begin position="1429"/>
        <end position="1438"/>
    </location>
</feature>
<dbReference type="HOGENOM" id="CLU_239623_0_0_1"/>
<evidence type="ECO:0000256" key="1">
    <source>
        <dbReference type="SAM" id="Coils"/>
    </source>
</evidence>
<dbReference type="STRING" id="121224.E0VVA9"/>
<feature type="compositionally biased region" description="Basic and acidic residues" evidence="2">
    <location>
        <begin position="1301"/>
        <end position="1320"/>
    </location>
</feature>
<feature type="compositionally biased region" description="Polar residues" evidence="2">
    <location>
        <begin position="863"/>
        <end position="873"/>
    </location>
</feature>
<feature type="region of interest" description="Disordered" evidence="2">
    <location>
        <begin position="1519"/>
        <end position="1545"/>
    </location>
</feature>
<feature type="compositionally biased region" description="Basic and acidic residues" evidence="2">
    <location>
        <begin position="937"/>
        <end position="951"/>
    </location>
</feature>
<feature type="compositionally biased region" description="Basic and acidic residues" evidence="2">
    <location>
        <begin position="689"/>
        <end position="716"/>
    </location>
</feature>
<evidence type="ECO:0000313" key="4">
    <source>
        <dbReference type="EnsemblMetazoa" id="PHUM460950-PA"/>
    </source>
</evidence>
<feature type="region of interest" description="Disordered" evidence="2">
    <location>
        <begin position="1424"/>
        <end position="1489"/>
    </location>
</feature>
<dbReference type="EMBL" id="AAZO01005603">
    <property type="status" value="NOT_ANNOTATED_CDS"/>
    <property type="molecule type" value="Genomic_DNA"/>
</dbReference>
<accession>E0VVA9</accession>
<dbReference type="GeneID" id="8238420"/>
<organism>
    <name type="scientific">Pediculus humanus subsp. corporis</name>
    <name type="common">Body louse</name>
    <dbReference type="NCBI Taxonomy" id="121224"/>
    <lineage>
        <taxon>Eukaryota</taxon>
        <taxon>Metazoa</taxon>
        <taxon>Ecdysozoa</taxon>
        <taxon>Arthropoda</taxon>
        <taxon>Hexapoda</taxon>
        <taxon>Insecta</taxon>
        <taxon>Pterygota</taxon>
        <taxon>Neoptera</taxon>
        <taxon>Paraneoptera</taxon>
        <taxon>Psocodea</taxon>
        <taxon>Troctomorpha</taxon>
        <taxon>Phthiraptera</taxon>
        <taxon>Anoplura</taxon>
        <taxon>Pediculidae</taxon>
        <taxon>Pediculus</taxon>
    </lineage>
</organism>
<reference evidence="3" key="2">
    <citation type="submission" date="2007-04" db="EMBL/GenBank/DDBJ databases">
        <title>The genome of the human body louse.</title>
        <authorList>
            <consortium name="The Human Body Louse Genome Consortium"/>
            <person name="Kirkness E."/>
            <person name="Walenz B."/>
            <person name="Hass B."/>
            <person name="Bruggner R."/>
            <person name="Strausberg R."/>
        </authorList>
    </citation>
    <scope>NUCLEOTIDE SEQUENCE</scope>
    <source>
        <strain evidence="3">USDA</strain>
    </source>
</reference>
<dbReference type="Proteomes" id="UP000009046">
    <property type="component" value="Unassembled WGS sequence"/>
</dbReference>
<name>E0VVA9_PEDHC</name>
<protein>
    <submittedName>
        <fullName evidence="3 4">Spectrin beta chain, putative</fullName>
    </submittedName>
</protein>
<feature type="compositionally biased region" description="Basic and acidic residues" evidence="2">
    <location>
        <begin position="1112"/>
        <end position="1127"/>
    </location>
</feature>
<dbReference type="KEGG" id="phu:Phum_PHUM460950"/>
<feature type="compositionally biased region" description="Polar residues" evidence="2">
    <location>
        <begin position="622"/>
        <end position="634"/>
    </location>
</feature>
<feature type="coiled-coil region" evidence="1">
    <location>
        <begin position="1653"/>
        <end position="1698"/>
    </location>
</feature>
<feature type="region of interest" description="Disordered" evidence="2">
    <location>
        <begin position="458"/>
        <end position="508"/>
    </location>
</feature>
<feature type="compositionally biased region" description="Basic and acidic residues" evidence="2">
    <location>
        <begin position="471"/>
        <end position="496"/>
    </location>
</feature>
<feature type="compositionally biased region" description="Basic and acidic residues" evidence="2">
    <location>
        <begin position="731"/>
        <end position="762"/>
    </location>
</feature>
<feature type="compositionally biased region" description="Acidic residues" evidence="2">
    <location>
        <begin position="678"/>
        <end position="688"/>
    </location>
</feature>
<dbReference type="EnsemblMetazoa" id="PHUM460950-RA">
    <property type="protein sequence ID" value="PHUM460950-PA"/>
    <property type="gene ID" value="PHUM460950"/>
</dbReference>
<keyword evidence="1" id="KW-0175">Coiled coil</keyword>
<dbReference type="RefSeq" id="XP_002430053.1">
    <property type="nucleotide sequence ID" value="XM_002430008.1"/>
</dbReference>
<feature type="compositionally biased region" description="Basic and acidic residues" evidence="2">
    <location>
        <begin position="990"/>
        <end position="1006"/>
    </location>
</feature>
<dbReference type="CTD" id="8238420"/>
<proteinExistence type="predicted"/>
<evidence type="ECO:0000313" key="3">
    <source>
        <dbReference type="EMBL" id="EEB17315.1"/>
    </source>
</evidence>
<feature type="compositionally biased region" description="Low complexity" evidence="2">
    <location>
        <begin position="978"/>
        <end position="987"/>
    </location>
</feature>
<dbReference type="VEuPathDB" id="VectorBase:PHUM460950"/>
<feature type="compositionally biased region" description="Basic and acidic residues" evidence="2">
    <location>
        <begin position="771"/>
        <end position="799"/>
    </location>
</feature>
<feature type="compositionally biased region" description="Basic and acidic residues" evidence="2">
    <location>
        <begin position="1192"/>
        <end position="1209"/>
    </location>
</feature>
<dbReference type="OMA" id="IKESHHD"/>
<dbReference type="eggNOG" id="KOG1808">
    <property type="taxonomic scope" value="Eukaryota"/>
</dbReference>
<feature type="compositionally biased region" description="Basic and acidic residues" evidence="2">
    <location>
        <begin position="1164"/>
        <end position="1178"/>
    </location>
</feature>
<feature type="compositionally biased region" description="Basic and acidic residues" evidence="2">
    <location>
        <begin position="964"/>
        <end position="975"/>
    </location>
</feature>
<feature type="region of interest" description="Disordered" evidence="2">
    <location>
        <begin position="570"/>
        <end position="1394"/>
    </location>
</feature>
<gene>
    <name evidence="4" type="primary">8238420</name>
    <name evidence="3" type="ORF">Phum_PHUM460950</name>
</gene>
<feature type="compositionally biased region" description="Acidic residues" evidence="2">
    <location>
        <begin position="1088"/>
        <end position="1098"/>
    </location>
</feature>
<feature type="compositionally biased region" description="Basic and acidic residues" evidence="2">
    <location>
        <begin position="1020"/>
        <end position="1043"/>
    </location>
</feature>
<reference evidence="3" key="1">
    <citation type="submission" date="2007-04" db="EMBL/GenBank/DDBJ databases">
        <title>Annotation of Pediculus humanus corporis strain USDA.</title>
        <authorList>
            <person name="Kirkness E."/>
            <person name="Hannick L."/>
            <person name="Hass B."/>
            <person name="Bruggner R."/>
            <person name="Lawson D."/>
            <person name="Bidwell S."/>
            <person name="Joardar V."/>
            <person name="Caler E."/>
            <person name="Walenz B."/>
            <person name="Inman J."/>
            <person name="Schobel S."/>
            <person name="Galinsky K."/>
            <person name="Amedeo P."/>
            <person name="Strausberg R."/>
        </authorList>
    </citation>
    <scope>NUCLEOTIDE SEQUENCE</scope>
    <source>
        <strain evidence="3">USDA</strain>
    </source>
</reference>
<evidence type="ECO:0000313" key="5">
    <source>
        <dbReference type="Proteomes" id="UP000009046"/>
    </source>
</evidence>
<keyword evidence="5" id="KW-1185">Reference proteome</keyword>
<evidence type="ECO:0000256" key="2">
    <source>
        <dbReference type="SAM" id="MobiDB-lite"/>
    </source>
</evidence>
<feature type="compositionally biased region" description="Basic and acidic residues" evidence="2">
    <location>
        <begin position="874"/>
        <end position="895"/>
    </location>
</feature>
<feature type="compositionally biased region" description="Acidic residues" evidence="2">
    <location>
        <begin position="800"/>
        <end position="822"/>
    </location>
</feature>
<feature type="compositionally biased region" description="Basic and acidic residues" evidence="2">
    <location>
        <begin position="1246"/>
        <end position="1267"/>
    </location>
</feature>